<feature type="domain" description="EF-hand" evidence="2">
    <location>
        <begin position="8"/>
        <end position="43"/>
    </location>
</feature>
<dbReference type="STRING" id="1656094.BFC18_05915"/>
<feature type="domain" description="EF-hand" evidence="2">
    <location>
        <begin position="44"/>
        <end position="79"/>
    </location>
</feature>
<dbReference type="PROSITE" id="PS00018">
    <property type="entry name" value="EF_HAND_1"/>
    <property type="match status" value="2"/>
</dbReference>
<dbReference type="GO" id="GO:0005509">
    <property type="term" value="F:calcium ion binding"/>
    <property type="evidence" value="ECO:0007669"/>
    <property type="project" value="InterPro"/>
</dbReference>
<comment type="caution">
    <text evidence="3">The sequence shown here is derived from an EMBL/GenBank/DDBJ whole genome shotgun (WGS) entry which is preliminary data.</text>
</comment>
<dbReference type="PROSITE" id="PS50222">
    <property type="entry name" value="EF_HAND_2"/>
    <property type="match status" value="2"/>
</dbReference>
<dbReference type="FunFam" id="1.10.238.10:FF:000178">
    <property type="entry name" value="Calmodulin-2 A"/>
    <property type="match status" value="1"/>
</dbReference>
<dbReference type="AlphaFoldDB" id="A0A1E7ZE04"/>
<dbReference type="CDD" id="cd00051">
    <property type="entry name" value="EFh"/>
    <property type="match status" value="1"/>
</dbReference>
<accession>A0A1E7ZE04</accession>
<evidence type="ECO:0000256" key="1">
    <source>
        <dbReference type="ARBA" id="ARBA00022737"/>
    </source>
</evidence>
<keyword evidence="1" id="KW-0677">Repeat</keyword>
<dbReference type="RefSeq" id="WP_070124032.1">
    <property type="nucleotide sequence ID" value="NZ_MDHN01000010.1"/>
</dbReference>
<dbReference type="InterPro" id="IPR011992">
    <property type="entry name" value="EF-hand-dom_pair"/>
</dbReference>
<evidence type="ECO:0000313" key="3">
    <source>
        <dbReference type="EMBL" id="OFC71692.1"/>
    </source>
</evidence>
<dbReference type="InterPro" id="IPR018247">
    <property type="entry name" value="EF_Hand_1_Ca_BS"/>
</dbReference>
<evidence type="ECO:0000313" key="4">
    <source>
        <dbReference type="Proteomes" id="UP000175691"/>
    </source>
</evidence>
<evidence type="ECO:0000259" key="2">
    <source>
        <dbReference type="PROSITE" id="PS50222"/>
    </source>
</evidence>
<dbReference type="SUPFAM" id="SSF47473">
    <property type="entry name" value="EF-hand"/>
    <property type="match status" value="1"/>
</dbReference>
<reference evidence="3 4" key="1">
    <citation type="submission" date="2016-08" db="EMBL/GenBank/DDBJ databases">
        <authorList>
            <person name="Seilhamer J.J."/>
        </authorList>
    </citation>
    <scope>NUCLEOTIDE SEQUENCE [LARGE SCALE GENOMIC DNA]</scope>
    <source>
        <strain evidence="3 4">KCTC 42603</strain>
    </source>
</reference>
<sequence length="80" mass="9473">MSTQLSEEKIAEIKSDFSFFDKDGNGQIDLPEFIELLTVLSPKTKMSHVEEGFKIIDDNDDGYIDFEEFLAWWQEGWWEY</sequence>
<keyword evidence="4" id="KW-1185">Reference proteome</keyword>
<dbReference type="Proteomes" id="UP000175691">
    <property type="component" value="Unassembled WGS sequence"/>
</dbReference>
<name>A0A1E7ZE04_9ALTE</name>
<dbReference type="Pfam" id="PF13499">
    <property type="entry name" value="EF-hand_7"/>
    <property type="match status" value="1"/>
</dbReference>
<dbReference type="GO" id="GO:0043226">
    <property type="term" value="C:organelle"/>
    <property type="evidence" value="ECO:0007669"/>
    <property type="project" value="UniProtKB-ARBA"/>
</dbReference>
<organism evidence="3 4">
    <name type="scientific">Alteromonas confluentis</name>
    <dbReference type="NCBI Taxonomy" id="1656094"/>
    <lineage>
        <taxon>Bacteria</taxon>
        <taxon>Pseudomonadati</taxon>
        <taxon>Pseudomonadota</taxon>
        <taxon>Gammaproteobacteria</taxon>
        <taxon>Alteromonadales</taxon>
        <taxon>Alteromonadaceae</taxon>
        <taxon>Alteromonas/Salinimonas group</taxon>
        <taxon>Alteromonas</taxon>
    </lineage>
</organism>
<proteinExistence type="predicted"/>
<protein>
    <submittedName>
        <fullName evidence="3">Calcium sensor EFh</fullName>
    </submittedName>
</protein>
<dbReference type="OrthoDB" id="5770487at2"/>
<dbReference type="SMART" id="SM00054">
    <property type="entry name" value="EFh"/>
    <property type="match status" value="2"/>
</dbReference>
<dbReference type="EMBL" id="MDHN01000010">
    <property type="protein sequence ID" value="OFC71692.1"/>
    <property type="molecule type" value="Genomic_DNA"/>
</dbReference>
<dbReference type="Gene3D" id="1.10.238.10">
    <property type="entry name" value="EF-hand"/>
    <property type="match status" value="1"/>
</dbReference>
<dbReference type="InterPro" id="IPR002048">
    <property type="entry name" value="EF_hand_dom"/>
</dbReference>
<gene>
    <name evidence="3" type="ORF">BFC18_05915</name>
</gene>